<accession>A0A0M0LDV2</accession>
<name>A0A0M0LDV2_9BACL</name>
<reference evidence="2" key="1">
    <citation type="submission" date="2015-08" db="EMBL/GenBank/DDBJ databases">
        <title>Fjat-10028 dsm 16317.</title>
        <authorList>
            <person name="Liu B."/>
            <person name="Wang J."/>
            <person name="Zhu Y."/>
            <person name="Liu G."/>
            <person name="Chen Q."/>
            <person name="Chen Z."/>
            <person name="Lan J."/>
            <person name="Che J."/>
            <person name="Ge C."/>
            <person name="Shi H."/>
            <person name="Pan Z."/>
            <person name="Liu X."/>
        </authorList>
    </citation>
    <scope>NUCLEOTIDE SEQUENCE [LARGE SCALE GENOMIC DNA]</scope>
    <source>
        <strain evidence="2">DSM 16317</strain>
    </source>
</reference>
<evidence type="ECO:0008006" key="3">
    <source>
        <dbReference type="Google" id="ProtNLM"/>
    </source>
</evidence>
<dbReference type="EMBL" id="LILB01000005">
    <property type="protein sequence ID" value="KOO48903.1"/>
    <property type="molecule type" value="Genomic_DNA"/>
</dbReference>
<comment type="caution">
    <text evidence="1">The sequence shown here is derived from an EMBL/GenBank/DDBJ whole genome shotgun (WGS) entry which is preliminary data.</text>
</comment>
<dbReference type="OrthoDB" id="9785192at2"/>
<dbReference type="Gene3D" id="3.30.110.170">
    <property type="entry name" value="Protein of unknown function (DUF541), domain 1"/>
    <property type="match status" value="1"/>
</dbReference>
<dbReference type="Gene3D" id="3.30.70.2970">
    <property type="entry name" value="Protein of unknown function (DUF541), domain 2"/>
    <property type="match status" value="1"/>
</dbReference>
<dbReference type="PANTHER" id="PTHR34387">
    <property type="entry name" value="SLR1258 PROTEIN"/>
    <property type="match status" value="1"/>
</dbReference>
<gene>
    <name evidence="1" type="ORF">AMD00_10850</name>
</gene>
<dbReference type="AlphaFoldDB" id="A0A0M0LDV2"/>
<dbReference type="InterPro" id="IPR052022">
    <property type="entry name" value="26kDa_periplasmic_antigen"/>
</dbReference>
<dbReference type="InterPro" id="IPR007497">
    <property type="entry name" value="SIMPL/DUF541"/>
</dbReference>
<keyword evidence="2" id="KW-1185">Reference proteome</keyword>
<dbReference type="PANTHER" id="PTHR34387:SF1">
    <property type="entry name" value="PERIPLASMIC IMMUNOGENIC PROTEIN"/>
    <property type="match status" value="1"/>
</dbReference>
<evidence type="ECO:0000313" key="1">
    <source>
        <dbReference type="EMBL" id="KOO48903.1"/>
    </source>
</evidence>
<organism evidence="1 2">
    <name type="scientific">Viridibacillus arvi</name>
    <dbReference type="NCBI Taxonomy" id="263475"/>
    <lineage>
        <taxon>Bacteria</taxon>
        <taxon>Bacillati</taxon>
        <taxon>Bacillota</taxon>
        <taxon>Bacilli</taxon>
        <taxon>Bacillales</taxon>
        <taxon>Caryophanaceae</taxon>
        <taxon>Viridibacillus</taxon>
    </lineage>
</organism>
<dbReference type="GO" id="GO:0006974">
    <property type="term" value="P:DNA damage response"/>
    <property type="evidence" value="ECO:0007669"/>
    <property type="project" value="TreeGrafter"/>
</dbReference>
<dbReference type="PATRIC" id="fig|263475.3.peg.3399"/>
<evidence type="ECO:0000313" key="2">
    <source>
        <dbReference type="Proteomes" id="UP000036867"/>
    </source>
</evidence>
<sequence length="216" mass="23969">MFNPNAHQLSCNSFRVITVTGNGKVAVQPSYVELQLEVITEGKDVSKAQQENANIMNRVIQSILSLNIPRENIQTAAYNIVPNYDYIEGKQVFRGYEVTNALTVKVKDTSQVGTVIDTAVKNGANRVSGLQFKIENGEFYYQQALSIALHDAQMKAKTIAETMRLPMLPQPIEIVEESNAGPVLYKTVAMAEQNISTPIEQGQITISATLRVKFQY</sequence>
<dbReference type="Pfam" id="PF04402">
    <property type="entry name" value="SIMPL"/>
    <property type="match status" value="1"/>
</dbReference>
<protein>
    <recommendedName>
        <fullName evidence="3">SIMPL domain-containing protein</fullName>
    </recommendedName>
</protein>
<dbReference type="STRING" id="263475.AMD00_10850"/>
<dbReference type="GeneID" id="301136592"/>
<proteinExistence type="predicted"/>
<dbReference type="RefSeq" id="WP_053417092.1">
    <property type="nucleotide sequence ID" value="NZ_JBCMNK010000006.1"/>
</dbReference>
<dbReference type="Proteomes" id="UP000036867">
    <property type="component" value="Unassembled WGS sequence"/>
</dbReference>